<dbReference type="GO" id="GO:0006096">
    <property type="term" value="P:glycolytic process"/>
    <property type="evidence" value="ECO:0007669"/>
    <property type="project" value="UniProtKB-UniPathway"/>
</dbReference>
<dbReference type="Pfam" id="PF03952">
    <property type="entry name" value="Enolase_N"/>
    <property type="match status" value="1"/>
</dbReference>
<dbReference type="AlphaFoldDB" id="S7W8P6"/>
<evidence type="ECO:0000256" key="5">
    <source>
        <dbReference type="ARBA" id="ARBA00023152"/>
    </source>
</evidence>
<dbReference type="InterPro" id="IPR029017">
    <property type="entry name" value="Enolase-like_N"/>
</dbReference>
<feature type="binding site" evidence="9">
    <location>
        <position position="275"/>
    </location>
    <ligand>
        <name>Mg(2+)</name>
        <dbReference type="ChEBI" id="CHEBI:18420"/>
    </ligand>
</feature>
<dbReference type="SUPFAM" id="SSF54826">
    <property type="entry name" value="Enolase N-terminal domain-like"/>
    <property type="match status" value="1"/>
</dbReference>
<evidence type="ECO:0000256" key="9">
    <source>
        <dbReference type="PIRSR" id="PIRSR001400-3"/>
    </source>
</evidence>
<evidence type="ECO:0000313" key="13">
    <source>
        <dbReference type="Proteomes" id="UP000014978"/>
    </source>
</evidence>
<dbReference type="SFLD" id="SFLDF00002">
    <property type="entry name" value="enolase"/>
    <property type="match status" value="1"/>
</dbReference>
<dbReference type="InterPro" id="IPR000941">
    <property type="entry name" value="Enolase"/>
</dbReference>
<evidence type="ECO:0000256" key="2">
    <source>
        <dbReference type="ARBA" id="ARBA00009604"/>
    </source>
</evidence>
<dbReference type="InterPro" id="IPR020810">
    <property type="entry name" value="Enolase_C"/>
</dbReference>
<organism evidence="12 13">
    <name type="scientific">Spraguea lophii (strain 42_110)</name>
    <name type="common">Microsporidian parasite</name>
    <dbReference type="NCBI Taxonomy" id="1358809"/>
    <lineage>
        <taxon>Eukaryota</taxon>
        <taxon>Fungi</taxon>
        <taxon>Fungi incertae sedis</taxon>
        <taxon>Microsporidia</taxon>
        <taxon>Spragueidae</taxon>
        <taxon>Spraguea</taxon>
    </lineage>
</organism>
<comment type="pathway">
    <text evidence="1">Carbohydrate degradation; glycolysis; pyruvate from D-glyceraldehyde 3-phosphate: step 4/5.</text>
</comment>
<evidence type="ECO:0000256" key="4">
    <source>
        <dbReference type="ARBA" id="ARBA00022842"/>
    </source>
</evidence>
<comment type="similarity">
    <text evidence="2">Belongs to the enolase family.</text>
</comment>
<dbReference type="UniPathway" id="UPA00109">
    <property type="reaction ID" value="UER00187"/>
</dbReference>
<dbReference type="EC" id="4.2.1.11" evidence="3"/>
<feature type="binding site" evidence="8">
    <location>
        <position position="396"/>
    </location>
    <ligand>
        <name>substrate</name>
    </ligand>
</feature>
<evidence type="ECO:0000256" key="3">
    <source>
        <dbReference type="ARBA" id="ARBA00012058"/>
    </source>
</evidence>
<dbReference type="Gene3D" id="3.30.390.10">
    <property type="entry name" value="Enolase-like, N-terminal domain"/>
    <property type="match status" value="1"/>
</dbReference>
<evidence type="ECO:0000256" key="8">
    <source>
        <dbReference type="PIRSR" id="PIRSR001400-2"/>
    </source>
</evidence>
<keyword evidence="13" id="KW-1185">Reference proteome</keyword>
<keyword evidence="5" id="KW-0324">Glycolysis</keyword>
<keyword evidence="4 9" id="KW-0460">Magnesium</keyword>
<dbReference type="SUPFAM" id="SSF51604">
    <property type="entry name" value="Enolase C-terminal domain-like"/>
    <property type="match status" value="1"/>
</dbReference>
<feature type="binding site" evidence="9">
    <location>
        <position position="320"/>
    </location>
    <ligand>
        <name>Mg(2+)</name>
        <dbReference type="ChEBI" id="CHEBI:18420"/>
    </ligand>
</feature>
<evidence type="ECO:0000256" key="1">
    <source>
        <dbReference type="ARBA" id="ARBA00005031"/>
    </source>
</evidence>
<dbReference type="OrthoDB" id="1739814at2759"/>
<dbReference type="CDD" id="cd03313">
    <property type="entry name" value="enolase"/>
    <property type="match status" value="1"/>
</dbReference>
<dbReference type="PRINTS" id="PR00148">
    <property type="entry name" value="ENOLASE"/>
</dbReference>
<proteinExistence type="inferred from homology"/>
<evidence type="ECO:0000256" key="6">
    <source>
        <dbReference type="ARBA" id="ARBA00023239"/>
    </source>
</evidence>
<dbReference type="HOGENOM" id="CLU_031223_0_0_1"/>
<evidence type="ECO:0000313" key="12">
    <source>
        <dbReference type="EMBL" id="EPR78107.1"/>
    </source>
</evidence>
<dbReference type="SMART" id="SM01193">
    <property type="entry name" value="Enolase_N"/>
    <property type="match status" value="1"/>
</dbReference>
<dbReference type="FunCoup" id="S7W8P6">
    <property type="interactions" value="125"/>
</dbReference>
<dbReference type="HAMAP" id="MF_00318">
    <property type="entry name" value="Enolase"/>
    <property type="match status" value="1"/>
</dbReference>
<dbReference type="InterPro" id="IPR020811">
    <property type="entry name" value="Enolase_N"/>
</dbReference>
<dbReference type="Pfam" id="PF00113">
    <property type="entry name" value="Enolase_C"/>
    <property type="match status" value="1"/>
</dbReference>
<dbReference type="OMA" id="RCMMSHR"/>
<dbReference type="InParanoid" id="S7W8P6"/>
<feature type="active site" description="Proton donor" evidence="7">
    <location>
        <position position="211"/>
    </location>
</feature>
<feature type="domain" description="Enolase C-terminal TIM barrel" evidence="10">
    <location>
        <begin position="144"/>
        <end position="423"/>
    </location>
</feature>
<comment type="cofactor">
    <cofactor evidence="9">
        <name>Mg(2+)</name>
        <dbReference type="ChEBI" id="CHEBI:18420"/>
    </cofactor>
    <text evidence="9">Mg(2+) is required for catalysis and for stabilizing the dimer.</text>
</comment>
<comment type="caution">
    <text evidence="12">The sequence shown here is derived from an EMBL/GenBank/DDBJ whole genome shotgun (WGS) entry which is preliminary data.</text>
</comment>
<dbReference type="SFLD" id="SFLDS00001">
    <property type="entry name" value="Enolase"/>
    <property type="match status" value="1"/>
</dbReference>
<dbReference type="GO" id="GO:0000287">
    <property type="term" value="F:magnesium ion binding"/>
    <property type="evidence" value="ECO:0007669"/>
    <property type="project" value="InterPro"/>
</dbReference>
<dbReference type="PANTHER" id="PTHR11902">
    <property type="entry name" value="ENOLASE"/>
    <property type="match status" value="1"/>
</dbReference>
<dbReference type="PANTHER" id="PTHR11902:SF1">
    <property type="entry name" value="ENOLASE"/>
    <property type="match status" value="1"/>
</dbReference>
<keyword evidence="9" id="KW-0479">Metal-binding</keyword>
<evidence type="ECO:0000256" key="7">
    <source>
        <dbReference type="PIRSR" id="PIRSR001400-1"/>
    </source>
</evidence>
<accession>S7W8P6</accession>
<dbReference type="GO" id="GO:0000015">
    <property type="term" value="C:phosphopyruvate hydratase complex"/>
    <property type="evidence" value="ECO:0007669"/>
    <property type="project" value="InterPro"/>
</dbReference>
<feature type="binding site" evidence="8">
    <location>
        <position position="160"/>
    </location>
    <ligand>
        <name>substrate</name>
    </ligand>
</feature>
<protein>
    <recommendedName>
        <fullName evidence="3">phosphopyruvate hydratase</fullName>
        <ecNumber evidence="3">4.2.1.11</ecNumber>
    </recommendedName>
</protein>
<feature type="binding site" evidence="9">
    <location>
        <position position="295"/>
    </location>
    <ligand>
        <name>Mg(2+)</name>
        <dbReference type="ChEBI" id="CHEBI:18420"/>
    </ligand>
</feature>
<dbReference type="InterPro" id="IPR036849">
    <property type="entry name" value="Enolase-like_C_sf"/>
</dbReference>
<gene>
    <name evidence="12" type="ORF">SLOPH_2310</name>
</gene>
<keyword evidence="6" id="KW-0456">Lyase</keyword>
<dbReference type="EMBL" id="ATCN01001041">
    <property type="protein sequence ID" value="EPR78107.1"/>
    <property type="molecule type" value="Genomic_DNA"/>
</dbReference>
<dbReference type="PIRSF" id="PIRSF001400">
    <property type="entry name" value="Enolase"/>
    <property type="match status" value="1"/>
</dbReference>
<dbReference type="Gene3D" id="3.20.20.120">
    <property type="entry name" value="Enolase-like C-terminal domain"/>
    <property type="match status" value="1"/>
</dbReference>
<feature type="domain" description="Enolase N-terminal" evidence="11">
    <location>
        <begin position="6"/>
        <end position="137"/>
    </location>
</feature>
<dbReference type="STRING" id="1358809.S7W8P6"/>
<dbReference type="SFLD" id="SFLDG00178">
    <property type="entry name" value="enolase"/>
    <property type="match status" value="1"/>
</dbReference>
<evidence type="ECO:0000259" key="10">
    <source>
        <dbReference type="SMART" id="SM01192"/>
    </source>
</evidence>
<feature type="binding site" evidence="8">
    <location>
        <begin position="372"/>
        <end position="375"/>
    </location>
    <ligand>
        <name>substrate</name>
    </ligand>
</feature>
<name>S7W8P6_SPRLO</name>
<sequence length="423" mass="47667">MFSNFIKKIKGREILTSRGIPTVEIELDTTFGKIISSCPSGASTVSEEAVVLVDNDKRYNGKSVENVIKRFLTVFEKYKNELYKLNSCDIYGVDKILQKMDGTKNLSKLGANTILPTSLSFCRLSAKMENSSLYGYIAKISNKKPKLPNPHFNVINGGVHSGNDLDIQEIMISFNRSSFSENLECAVIFYQKLKEIIKSKYGGISINVGDEGGFAPPIQTLEDGLDLIIETKNILNINDLDIVIDSAANSFYKNEKYCLNVRENKKSVRKELTTDELIEYYKKIITNYKIIKIWEDPFAEKDFHGWKRFTKESGIIVLGDDLIVTNKEKVEMAIKEELCNAILVKPNQIGYVTGAIDAINKARDANMLIMVSHRSAETMDSFISDFAVGTASDFIKSGAPCRGERVEKYNQLLRIEEEMNENK</sequence>
<feature type="active site" description="Proton acceptor" evidence="7">
    <location>
        <position position="345"/>
    </location>
</feature>
<dbReference type="GO" id="GO:0004634">
    <property type="term" value="F:phosphopyruvate hydratase activity"/>
    <property type="evidence" value="ECO:0007669"/>
    <property type="project" value="UniProtKB-EC"/>
</dbReference>
<feature type="binding site" evidence="8">
    <location>
        <position position="295"/>
    </location>
    <ligand>
        <name>substrate</name>
    </ligand>
</feature>
<reference evidence="13" key="1">
    <citation type="journal article" date="2013" name="PLoS Genet.">
        <title>The genome of Spraguea lophii and the basis of host-microsporidian interactions.</title>
        <authorList>
            <person name="Campbell S.E."/>
            <person name="Williams T.A."/>
            <person name="Yousuf A."/>
            <person name="Soanes D.M."/>
            <person name="Paszkiewicz K.H."/>
            <person name="Williams B.A.P."/>
        </authorList>
    </citation>
    <scope>NUCLEOTIDE SEQUENCE [LARGE SCALE GENOMIC DNA]</scope>
    <source>
        <strain evidence="13">42_110</strain>
    </source>
</reference>
<dbReference type="VEuPathDB" id="MicrosporidiaDB:SLOPH_2310"/>
<feature type="binding site" evidence="8">
    <location>
        <position position="169"/>
    </location>
    <ligand>
        <name>substrate</name>
    </ligand>
</feature>
<dbReference type="Proteomes" id="UP000014978">
    <property type="component" value="Unassembled WGS sequence"/>
</dbReference>
<evidence type="ECO:0000259" key="11">
    <source>
        <dbReference type="SMART" id="SM01193"/>
    </source>
</evidence>
<dbReference type="SMART" id="SM01192">
    <property type="entry name" value="Enolase_C"/>
    <property type="match status" value="1"/>
</dbReference>
<feature type="binding site" evidence="8">
    <location>
        <position position="320"/>
    </location>
    <ligand>
        <name>substrate</name>
    </ligand>
</feature>